<comment type="PTM">
    <text evidence="6">Cleaved by autocatalysis into a large and a small subunit.</text>
</comment>
<dbReference type="MEROPS" id="T03.025"/>
<evidence type="ECO:0000256" key="2">
    <source>
        <dbReference type="ARBA" id="ARBA00001089"/>
    </source>
</evidence>
<keyword evidence="6" id="KW-0378">Hydrolase</keyword>
<comment type="catalytic activity">
    <reaction evidence="2 6">
        <text>glutathione + H2O = L-cysteinylglycine + L-glutamate</text>
        <dbReference type="Rhea" id="RHEA:28807"/>
        <dbReference type="ChEBI" id="CHEBI:15377"/>
        <dbReference type="ChEBI" id="CHEBI:29985"/>
        <dbReference type="ChEBI" id="CHEBI:57925"/>
        <dbReference type="ChEBI" id="CHEBI:61694"/>
        <dbReference type="EC" id="3.4.19.13"/>
    </reaction>
</comment>
<gene>
    <name evidence="9" type="ordered locus">Acid_6385</name>
</gene>
<evidence type="ECO:0000256" key="4">
    <source>
        <dbReference type="PIRSR" id="PIRSR600101-1"/>
    </source>
</evidence>
<dbReference type="InterPro" id="IPR000101">
    <property type="entry name" value="GGT_peptidase"/>
</dbReference>
<keyword evidence="8" id="KW-0732">Signal</keyword>
<keyword evidence="6" id="KW-0317">Glutathione biosynthesis</keyword>
<dbReference type="UniPathway" id="UPA00204"/>
<feature type="chain" id="PRO_5004162395" description="Glutathione hydrolase proenzyme" evidence="8">
    <location>
        <begin position="22"/>
        <end position="561"/>
    </location>
</feature>
<dbReference type="GO" id="GO:0006750">
    <property type="term" value="P:glutathione biosynthetic process"/>
    <property type="evidence" value="ECO:0007669"/>
    <property type="project" value="UniProtKB-KW"/>
</dbReference>
<dbReference type="EMBL" id="CP000473">
    <property type="protein sequence ID" value="ABJ87311.1"/>
    <property type="molecule type" value="Genomic_DNA"/>
</dbReference>
<comment type="similarity">
    <text evidence="6">Belongs to the gamma-glutamyltransferase family.</text>
</comment>
<dbReference type="GO" id="GO:0006751">
    <property type="term" value="P:glutathione catabolic process"/>
    <property type="evidence" value="ECO:0007669"/>
    <property type="project" value="UniProtKB-UniRule"/>
</dbReference>
<feature type="binding site" evidence="5">
    <location>
        <position position="453"/>
    </location>
    <ligand>
        <name>L-glutamate</name>
        <dbReference type="ChEBI" id="CHEBI:29985"/>
    </ligand>
</feature>
<dbReference type="GO" id="GO:0103068">
    <property type="term" value="F:leukotriene C4 gamma-glutamyl transferase activity"/>
    <property type="evidence" value="ECO:0007669"/>
    <property type="project" value="UniProtKB-EC"/>
</dbReference>
<dbReference type="EC" id="2.3.2.2" evidence="6"/>
<sequence length="561" mass="60253" precursor="true">MYHFGIMRLLVIFLLASLGSAQDRSQARSMVLSDRGIAATSQTLASQAGAQVLARGGSAIDAAIAANATLGVVEPERGGIGGDLFVIYWEAKTGKLTGINASGWAPKGLTIDALKAMGNTSMPQTGIHAVTVPGCVDGWAKLHQKFGKLPWKDLFAPAIYYAKNGFPVTEIIHETWHEESAKLAADVNGRRVYMKNGETPKLGEIARNPELAAAYELIAAQGAAAFYKGAIAKAIVKTSERLGGKMSAADLSEFASEWVTPVSTEYRGWKVYELPPNSQGIGPLEMLNIMSAFPMGSYAPRGVEELHAQIEAQKLTFADLHRYLADPRVSKVPVEGLIAPAFGRERAKLIDANRARCEETPGAPDTVAGNTVYLSVVDREGNIASLIQSVYQHFGSGVVVDDYGFALQNRGALFELDPAHPNALAPRKRPYQTIIPAFMEKGDVHIGFGIMGGMNQTPAHGQFVSNVVDHGMSIQMALEAPRFTKLKFSGCDILMENRVRKEVRDALAAKGHEIKVVGDFSNQMGGGQAVIYNSATGVKYGASDPRKDGSAVPEPHPYFKP</sequence>
<evidence type="ECO:0000313" key="9">
    <source>
        <dbReference type="EMBL" id="ABJ87311.1"/>
    </source>
</evidence>
<dbReference type="PANTHER" id="PTHR43881">
    <property type="entry name" value="GAMMA-GLUTAMYLTRANSPEPTIDASE (AFU_ORTHOLOGUE AFUA_4G13580)"/>
    <property type="match status" value="1"/>
</dbReference>
<reference evidence="9" key="1">
    <citation type="submission" date="2006-10" db="EMBL/GenBank/DDBJ databases">
        <title>Complete sequence of Solibacter usitatus Ellin6076.</title>
        <authorList>
            <consortium name="US DOE Joint Genome Institute"/>
            <person name="Copeland A."/>
            <person name="Lucas S."/>
            <person name="Lapidus A."/>
            <person name="Barry K."/>
            <person name="Detter J.C."/>
            <person name="Glavina del Rio T."/>
            <person name="Hammon N."/>
            <person name="Israni S."/>
            <person name="Dalin E."/>
            <person name="Tice H."/>
            <person name="Pitluck S."/>
            <person name="Thompson L.S."/>
            <person name="Brettin T."/>
            <person name="Bruce D."/>
            <person name="Han C."/>
            <person name="Tapia R."/>
            <person name="Gilna P."/>
            <person name="Schmutz J."/>
            <person name="Larimer F."/>
            <person name="Land M."/>
            <person name="Hauser L."/>
            <person name="Kyrpides N."/>
            <person name="Mikhailova N."/>
            <person name="Janssen P.H."/>
            <person name="Kuske C.R."/>
            <person name="Richardson P."/>
        </authorList>
    </citation>
    <scope>NUCLEOTIDE SEQUENCE</scope>
    <source>
        <strain evidence="9">Ellin6076</strain>
    </source>
</reference>
<dbReference type="PANTHER" id="PTHR43881:SF1">
    <property type="entry name" value="GAMMA-GLUTAMYLTRANSPEPTIDASE (AFU_ORTHOLOGUE AFUA_4G13580)"/>
    <property type="match status" value="1"/>
</dbReference>
<dbReference type="KEGG" id="sus:Acid_6385"/>
<evidence type="ECO:0000256" key="6">
    <source>
        <dbReference type="RuleBase" id="RU368036"/>
    </source>
</evidence>
<name>Q01SQ9_SOLUE</name>
<dbReference type="AlphaFoldDB" id="Q01SQ9"/>
<evidence type="ECO:0000256" key="7">
    <source>
        <dbReference type="SAM" id="MobiDB-lite"/>
    </source>
</evidence>
<dbReference type="Gene3D" id="1.10.246.130">
    <property type="match status" value="1"/>
</dbReference>
<dbReference type="EC" id="3.4.19.13" evidence="6"/>
<evidence type="ECO:0000256" key="5">
    <source>
        <dbReference type="PIRSR" id="PIRSR600101-2"/>
    </source>
</evidence>
<protein>
    <recommendedName>
        <fullName evidence="6">Glutathione hydrolase proenzyme</fullName>
        <ecNumber evidence="6">2.3.2.2</ecNumber>
        <ecNumber evidence="6">3.4.19.13</ecNumber>
    </recommendedName>
    <component>
        <recommendedName>
            <fullName evidence="6">Glutathione hydrolase large chain</fullName>
        </recommendedName>
    </component>
    <component>
        <recommendedName>
            <fullName evidence="6">Glutathione hydrolase small chain</fullName>
        </recommendedName>
    </component>
</protein>
<dbReference type="Gene3D" id="3.60.20.40">
    <property type="match status" value="1"/>
</dbReference>
<dbReference type="InterPro" id="IPR029055">
    <property type="entry name" value="Ntn_hydrolases_N"/>
</dbReference>
<keyword evidence="6 9" id="KW-0808">Transferase</keyword>
<dbReference type="eggNOG" id="COG0405">
    <property type="taxonomic scope" value="Bacteria"/>
</dbReference>
<keyword evidence="6 9" id="KW-0012">Acyltransferase</keyword>
<accession>Q01SQ9</accession>
<feature type="signal peptide" evidence="8">
    <location>
        <begin position="1"/>
        <end position="21"/>
    </location>
</feature>
<comment type="catalytic activity">
    <reaction evidence="1 6">
        <text>an S-substituted glutathione + H2O = an S-substituted L-cysteinylglycine + L-glutamate</text>
        <dbReference type="Rhea" id="RHEA:59468"/>
        <dbReference type="ChEBI" id="CHEBI:15377"/>
        <dbReference type="ChEBI" id="CHEBI:29985"/>
        <dbReference type="ChEBI" id="CHEBI:90779"/>
        <dbReference type="ChEBI" id="CHEBI:143103"/>
        <dbReference type="EC" id="3.4.19.13"/>
    </reaction>
</comment>
<dbReference type="GO" id="GO:0036374">
    <property type="term" value="F:glutathione hydrolase activity"/>
    <property type="evidence" value="ECO:0007669"/>
    <property type="project" value="UniProtKB-UniRule"/>
</dbReference>
<feature type="active site" description="Nucleophile" evidence="4">
    <location>
        <position position="371"/>
    </location>
</feature>
<dbReference type="InterPro" id="IPR052896">
    <property type="entry name" value="GGT-like_enzyme"/>
</dbReference>
<dbReference type="InterPro" id="IPR043137">
    <property type="entry name" value="GGT_ssub_C"/>
</dbReference>
<evidence type="ECO:0000256" key="1">
    <source>
        <dbReference type="ARBA" id="ARBA00001049"/>
    </source>
</evidence>
<dbReference type="InterPro" id="IPR043138">
    <property type="entry name" value="GGT_lsub"/>
</dbReference>
<proteinExistence type="inferred from homology"/>
<dbReference type="InParanoid" id="Q01SQ9"/>
<comment type="pathway">
    <text evidence="6">Sulfur metabolism; glutathione metabolism.</text>
</comment>
<feature type="region of interest" description="Disordered" evidence="7">
    <location>
        <begin position="542"/>
        <end position="561"/>
    </location>
</feature>
<organism evidence="9">
    <name type="scientific">Solibacter usitatus (strain Ellin6076)</name>
    <dbReference type="NCBI Taxonomy" id="234267"/>
    <lineage>
        <taxon>Bacteria</taxon>
        <taxon>Pseudomonadati</taxon>
        <taxon>Acidobacteriota</taxon>
        <taxon>Terriglobia</taxon>
        <taxon>Bryobacterales</taxon>
        <taxon>Solibacteraceae</taxon>
        <taxon>Candidatus Solibacter</taxon>
    </lineage>
</organism>
<dbReference type="PRINTS" id="PR01210">
    <property type="entry name" value="GGTRANSPTASE"/>
</dbReference>
<keyword evidence="6" id="KW-0865">Zymogen</keyword>
<dbReference type="NCBIfam" id="TIGR00066">
    <property type="entry name" value="g_glut_trans"/>
    <property type="match status" value="1"/>
</dbReference>
<dbReference type="SUPFAM" id="SSF56235">
    <property type="entry name" value="N-terminal nucleophile aminohydrolases (Ntn hydrolases)"/>
    <property type="match status" value="1"/>
</dbReference>
<dbReference type="Pfam" id="PF01019">
    <property type="entry name" value="G_glu_transpept"/>
    <property type="match status" value="1"/>
</dbReference>
<evidence type="ECO:0000256" key="8">
    <source>
        <dbReference type="SAM" id="SignalP"/>
    </source>
</evidence>
<dbReference type="STRING" id="234267.Acid_6385"/>
<comment type="subunit">
    <text evidence="6">This enzyme consists of two polypeptide chains, which are synthesized in precursor form from a single polypeptide.</text>
</comment>
<evidence type="ECO:0000256" key="3">
    <source>
        <dbReference type="ARBA" id="ARBA00047417"/>
    </source>
</evidence>
<comment type="catalytic activity">
    <reaction evidence="3 6">
        <text>an N-terminal (5-L-glutamyl)-[peptide] + an alpha-amino acid = 5-L-glutamyl amino acid + an N-terminal L-alpha-aminoacyl-[peptide]</text>
        <dbReference type="Rhea" id="RHEA:23904"/>
        <dbReference type="Rhea" id="RHEA-COMP:9780"/>
        <dbReference type="Rhea" id="RHEA-COMP:9795"/>
        <dbReference type="ChEBI" id="CHEBI:77644"/>
        <dbReference type="ChEBI" id="CHEBI:78597"/>
        <dbReference type="ChEBI" id="CHEBI:78599"/>
        <dbReference type="ChEBI" id="CHEBI:78608"/>
        <dbReference type="EC" id="2.3.2.2"/>
    </reaction>
</comment>
<dbReference type="HOGENOM" id="CLU_014813_3_2_0"/>